<sequence>MKQIAALVIVGLSLLLGAFAPTVVHDHTTRWTGSAPEFLKLGDRSTVRYAQSDEGPPLMTLHTIRTPLDYFEKFVPELNRHNWVYVLDFAGHGHSSLRPGGYTELLLRQAGAEFISRFDLRDVTLVAESIVGVPPLTVFADQSERVTKVASLPRPSFSPSSRPDTSSRSKDSPRWLRAC</sequence>
<name>A0ABU1WS57_9BURK</name>
<reference evidence="3 4" key="1">
    <citation type="submission" date="2023-07" db="EMBL/GenBank/DDBJ databases">
        <title>Sorghum-associated microbial communities from plants grown in Nebraska, USA.</title>
        <authorList>
            <person name="Schachtman D."/>
        </authorList>
    </citation>
    <scope>NUCLEOTIDE SEQUENCE [LARGE SCALE GENOMIC DNA]</scope>
    <source>
        <strain evidence="3 4">4249</strain>
    </source>
</reference>
<organism evidence="3 4">
    <name type="scientific">Hydrogenophaga palleronii</name>
    <dbReference type="NCBI Taxonomy" id="65655"/>
    <lineage>
        <taxon>Bacteria</taxon>
        <taxon>Pseudomonadati</taxon>
        <taxon>Pseudomonadota</taxon>
        <taxon>Betaproteobacteria</taxon>
        <taxon>Burkholderiales</taxon>
        <taxon>Comamonadaceae</taxon>
        <taxon>Hydrogenophaga</taxon>
    </lineage>
</organism>
<dbReference type="Gene3D" id="3.40.50.1820">
    <property type="entry name" value="alpha/beta hydrolase"/>
    <property type="match status" value="1"/>
</dbReference>
<dbReference type="InterPro" id="IPR029058">
    <property type="entry name" value="AB_hydrolase_fold"/>
</dbReference>
<evidence type="ECO:0000313" key="3">
    <source>
        <dbReference type="EMBL" id="MDR7151899.1"/>
    </source>
</evidence>
<dbReference type="RefSeq" id="WP_310320129.1">
    <property type="nucleotide sequence ID" value="NZ_JAVDWU010000009.1"/>
</dbReference>
<accession>A0ABU1WS57</accession>
<evidence type="ECO:0000256" key="1">
    <source>
        <dbReference type="SAM" id="MobiDB-lite"/>
    </source>
</evidence>
<feature type="compositionally biased region" description="Low complexity" evidence="1">
    <location>
        <begin position="151"/>
        <end position="164"/>
    </location>
</feature>
<proteinExistence type="predicted"/>
<dbReference type="EMBL" id="JAVDWU010000009">
    <property type="protein sequence ID" value="MDR7151899.1"/>
    <property type="molecule type" value="Genomic_DNA"/>
</dbReference>
<comment type="caution">
    <text evidence="3">The sequence shown here is derived from an EMBL/GenBank/DDBJ whole genome shotgun (WGS) entry which is preliminary data.</text>
</comment>
<evidence type="ECO:0000256" key="2">
    <source>
        <dbReference type="SAM" id="SignalP"/>
    </source>
</evidence>
<keyword evidence="4" id="KW-1185">Reference proteome</keyword>
<feature type="chain" id="PRO_5045410323" evidence="2">
    <location>
        <begin position="21"/>
        <end position="179"/>
    </location>
</feature>
<protein>
    <submittedName>
        <fullName evidence="3">Pimeloyl-ACP methyl ester carboxylesterase</fullName>
    </submittedName>
</protein>
<dbReference type="SUPFAM" id="SSF53474">
    <property type="entry name" value="alpha/beta-Hydrolases"/>
    <property type="match status" value="1"/>
</dbReference>
<feature type="compositionally biased region" description="Basic and acidic residues" evidence="1">
    <location>
        <begin position="165"/>
        <end position="179"/>
    </location>
</feature>
<evidence type="ECO:0000313" key="4">
    <source>
        <dbReference type="Proteomes" id="UP001265700"/>
    </source>
</evidence>
<gene>
    <name evidence="3" type="ORF">J2W49_003875</name>
</gene>
<keyword evidence="2" id="KW-0732">Signal</keyword>
<feature type="signal peptide" evidence="2">
    <location>
        <begin position="1"/>
        <end position="20"/>
    </location>
</feature>
<feature type="region of interest" description="Disordered" evidence="1">
    <location>
        <begin position="150"/>
        <end position="179"/>
    </location>
</feature>
<dbReference type="Proteomes" id="UP001265700">
    <property type="component" value="Unassembled WGS sequence"/>
</dbReference>